<gene>
    <name evidence="2" type="ORF">PYCCODRAFT_1476849</name>
</gene>
<protein>
    <recommendedName>
        <fullName evidence="4">Secreted protein</fullName>
    </recommendedName>
</protein>
<reference evidence="2 3" key="1">
    <citation type="journal article" date="2015" name="Biotechnol. Biofuels">
        <title>Enhanced degradation of softwood versus hardwood by the white-rot fungus Pycnoporus coccineus.</title>
        <authorList>
            <person name="Couturier M."/>
            <person name="Navarro D."/>
            <person name="Chevret D."/>
            <person name="Henrissat B."/>
            <person name="Piumi F."/>
            <person name="Ruiz-Duenas F.J."/>
            <person name="Martinez A.T."/>
            <person name="Grigoriev I.V."/>
            <person name="Riley R."/>
            <person name="Lipzen A."/>
            <person name="Berrin J.G."/>
            <person name="Master E.R."/>
            <person name="Rosso M.N."/>
        </authorList>
    </citation>
    <scope>NUCLEOTIDE SEQUENCE [LARGE SCALE GENOMIC DNA]</scope>
    <source>
        <strain evidence="2 3">BRFM310</strain>
    </source>
</reference>
<organism evidence="2 3">
    <name type="scientific">Trametes coccinea (strain BRFM310)</name>
    <name type="common">Pycnoporus coccineus</name>
    <dbReference type="NCBI Taxonomy" id="1353009"/>
    <lineage>
        <taxon>Eukaryota</taxon>
        <taxon>Fungi</taxon>
        <taxon>Dikarya</taxon>
        <taxon>Basidiomycota</taxon>
        <taxon>Agaricomycotina</taxon>
        <taxon>Agaricomycetes</taxon>
        <taxon>Polyporales</taxon>
        <taxon>Polyporaceae</taxon>
        <taxon>Trametes</taxon>
    </lineage>
</organism>
<evidence type="ECO:0000313" key="2">
    <source>
        <dbReference type="EMBL" id="OSD03441.1"/>
    </source>
</evidence>
<sequence length="263" mass="27831">MPAISRAVFLGLQAAALVSLVGPNGTPTALAKPIPVPVPMMPHLADYAAQPPARNNLTAVPSAQDVALARRMDEAVVPHTPSQSSALRTREDDTAILNNINILSTVYNDMNGHSTALSDLASRASAGGADDTFSELAVSHFTAYKAGLLQFNTILVQLAGDKGLANFDDANGLEVMLKDMVNMTKYMLADINTLVANIPTLGPMMGPLVYEVKCILDEVLDAVENLTDAIMNALQPLLEPVIALYTTTVCNMGLQIAGLCFLL</sequence>
<dbReference type="EMBL" id="KZ084100">
    <property type="protein sequence ID" value="OSD03441.1"/>
    <property type="molecule type" value="Genomic_DNA"/>
</dbReference>
<dbReference type="OrthoDB" id="2497682at2759"/>
<name>A0A1Y2ITC3_TRAC3</name>
<dbReference type="Proteomes" id="UP000193067">
    <property type="component" value="Unassembled WGS sequence"/>
</dbReference>
<dbReference type="AlphaFoldDB" id="A0A1Y2ITC3"/>
<proteinExistence type="predicted"/>
<evidence type="ECO:0000313" key="3">
    <source>
        <dbReference type="Proteomes" id="UP000193067"/>
    </source>
</evidence>
<feature type="chain" id="PRO_5012214964" description="Secreted protein" evidence="1">
    <location>
        <begin position="32"/>
        <end position="263"/>
    </location>
</feature>
<evidence type="ECO:0008006" key="4">
    <source>
        <dbReference type="Google" id="ProtNLM"/>
    </source>
</evidence>
<evidence type="ECO:0000256" key="1">
    <source>
        <dbReference type="SAM" id="SignalP"/>
    </source>
</evidence>
<keyword evidence="1" id="KW-0732">Signal</keyword>
<feature type="signal peptide" evidence="1">
    <location>
        <begin position="1"/>
        <end position="31"/>
    </location>
</feature>
<keyword evidence="3" id="KW-1185">Reference proteome</keyword>
<accession>A0A1Y2ITC3</accession>